<feature type="compositionally biased region" description="Pro residues" evidence="7">
    <location>
        <begin position="163"/>
        <end position="172"/>
    </location>
</feature>
<dbReference type="InterPro" id="IPR015920">
    <property type="entry name" value="Cellobiose_DH-like_cyt"/>
</dbReference>
<dbReference type="EMBL" id="MU853362">
    <property type="protein sequence ID" value="KAK4108509.1"/>
    <property type="molecule type" value="Genomic_DNA"/>
</dbReference>
<feature type="chain" id="PRO_5042817852" evidence="9">
    <location>
        <begin position="25"/>
        <end position="480"/>
    </location>
</feature>
<evidence type="ECO:0000256" key="5">
    <source>
        <dbReference type="ARBA" id="ARBA00022989"/>
    </source>
</evidence>
<evidence type="ECO:0000256" key="3">
    <source>
        <dbReference type="ARBA" id="ARBA00022692"/>
    </source>
</evidence>
<dbReference type="GO" id="GO:0016020">
    <property type="term" value="C:membrane"/>
    <property type="evidence" value="ECO:0007669"/>
    <property type="project" value="UniProtKB-SubCell"/>
</dbReference>
<evidence type="ECO:0000256" key="6">
    <source>
        <dbReference type="ARBA" id="ARBA00023136"/>
    </source>
</evidence>
<dbReference type="SMART" id="SM00665">
    <property type="entry name" value="B561"/>
    <property type="match status" value="1"/>
</dbReference>
<reference evidence="11" key="2">
    <citation type="submission" date="2023-05" db="EMBL/GenBank/DDBJ databases">
        <authorList>
            <consortium name="Lawrence Berkeley National Laboratory"/>
            <person name="Steindorff A."/>
            <person name="Hensen N."/>
            <person name="Bonometti L."/>
            <person name="Westerberg I."/>
            <person name="Brannstrom I.O."/>
            <person name="Guillou S."/>
            <person name="Cros-Aarteil S."/>
            <person name="Calhoun S."/>
            <person name="Haridas S."/>
            <person name="Kuo A."/>
            <person name="Mondo S."/>
            <person name="Pangilinan J."/>
            <person name="Riley R."/>
            <person name="Labutti K."/>
            <person name="Andreopoulos B."/>
            <person name="Lipzen A."/>
            <person name="Chen C."/>
            <person name="Yanf M."/>
            <person name="Daum C."/>
            <person name="Ng V."/>
            <person name="Clum A."/>
            <person name="Ohm R."/>
            <person name="Martin F."/>
            <person name="Silar P."/>
            <person name="Natvig D."/>
            <person name="Lalanne C."/>
            <person name="Gautier V."/>
            <person name="Ament-Velasquez S.L."/>
            <person name="Kruys A."/>
            <person name="Hutchinson M.I."/>
            <person name="Powell A.J."/>
            <person name="Barry K."/>
            <person name="Miller A.N."/>
            <person name="Grigoriev I.V."/>
            <person name="Debuchy R."/>
            <person name="Gladieux P."/>
            <person name="Thoren M.H."/>
            <person name="Johannesson H."/>
        </authorList>
    </citation>
    <scope>NUCLEOTIDE SEQUENCE</scope>
    <source>
        <strain evidence="11">CBS 508.74</strain>
    </source>
</reference>
<feature type="compositionally biased region" description="Low complexity" evidence="7">
    <location>
        <begin position="120"/>
        <end position="133"/>
    </location>
</feature>
<dbReference type="CDD" id="cd09630">
    <property type="entry name" value="CDH_like_cytochrome"/>
    <property type="match status" value="1"/>
</dbReference>
<evidence type="ECO:0000256" key="1">
    <source>
        <dbReference type="ARBA" id="ARBA00004370"/>
    </source>
</evidence>
<evidence type="ECO:0000313" key="11">
    <source>
        <dbReference type="EMBL" id="KAK4108509.1"/>
    </source>
</evidence>
<protein>
    <submittedName>
        <fullName evidence="11">Iron reductase domain protein</fullName>
    </submittedName>
</protein>
<dbReference type="InterPro" id="IPR005018">
    <property type="entry name" value="DOMON_domain"/>
</dbReference>
<evidence type="ECO:0000256" key="8">
    <source>
        <dbReference type="SAM" id="Phobius"/>
    </source>
</evidence>
<evidence type="ECO:0000259" key="10">
    <source>
        <dbReference type="PROSITE" id="PS50939"/>
    </source>
</evidence>
<evidence type="ECO:0000256" key="9">
    <source>
        <dbReference type="SAM" id="SignalP"/>
    </source>
</evidence>
<dbReference type="RefSeq" id="XP_064666079.1">
    <property type="nucleotide sequence ID" value="XM_064817078.1"/>
</dbReference>
<feature type="transmembrane region" description="Helical" evidence="8">
    <location>
        <begin position="299"/>
        <end position="318"/>
    </location>
</feature>
<dbReference type="Pfam" id="PF16010">
    <property type="entry name" value="CDH-cyt"/>
    <property type="match status" value="1"/>
</dbReference>
<keyword evidence="2" id="KW-0813">Transport</keyword>
<keyword evidence="6 8" id="KW-0472">Membrane</keyword>
<dbReference type="GeneID" id="89941203"/>
<evidence type="ECO:0000256" key="7">
    <source>
        <dbReference type="SAM" id="MobiDB-lite"/>
    </source>
</evidence>
<feature type="signal peptide" evidence="9">
    <location>
        <begin position="1"/>
        <end position="24"/>
    </location>
</feature>
<feature type="region of interest" description="Disordered" evidence="7">
    <location>
        <begin position="99"/>
        <end position="175"/>
    </location>
</feature>
<proteinExistence type="predicted"/>
<dbReference type="PANTHER" id="PTHR47797:SF3">
    <property type="entry name" value="CYTOCHROME B561 DOMAIN-CONTAINING PROTEIN"/>
    <property type="match status" value="1"/>
</dbReference>
<feature type="transmembrane region" description="Helical" evidence="8">
    <location>
        <begin position="390"/>
        <end position="411"/>
    </location>
</feature>
<keyword evidence="12" id="KW-1185">Reference proteome</keyword>
<keyword evidence="9" id="KW-0732">Signal</keyword>
<feature type="transmembrane region" description="Helical" evidence="8">
    <location>
        <begin position="365"/>
        <end position="384"/>
    </location>
</feature>
<organism evidence="11 12">
    <name type="scientific">Canariomyces notabilis</name>
    <dbReference type="NCBI Taxonomy" id="2074819"/>
    <lineage>
        <taxon>Eukaryota</taxon>
        <taxon>Fungi</taxon>
        <taxon>Dikarya</taxon>
        <taxon>Ascomycota</taxon>
        <taxon>Pezizomycotina</taxon>
        <taxon>Sordariomycetes</taxon>
        <taxon>Sordariomycetidae</taxon>
        <taxon>Sordariales</taxon>
        <taxon>Chaetomiaceae</taxon>
        <taxon>Canariomyces</taxon>
    </lineage>
</organism>
<name>A0AAN6T912_9PEZI</name>
<dbReference type="SMART" id="SM00664">
    <property type="entry name" value="DoH"/>
    <property type="match status" value="1"/>
</dbReference>
<sequence>MAPLLSVALLFHLLLTTQIQSALAERVQYCRFGHQDGEADFCMGVSSYLNATTDQHDLYIALSVRRSSALGWTAVGTGPSMAGALMFIVYGDPSSGDHDPVVSIRTADGHHQPRPISDSTGNTTTGITTGPDIRITHAKWQALQHEPSSRSPSRRHGDEDSKSPPPPPPPATGPTHAAVISLTCYSCTLFSGSRIDATSSSQPWIWAWNDRQRFDFSSSSSEAYAPDTHLDMHKHRADGGGFGVFYVDMARARQSLVRMHGWVMGAAFLVGFPVGAGLIRWTRGAGKGAPFKRHWVMQFVATGLAWVGATVAAVMTGGRLPRTVHQWLGVGIVLVLGLQGLLGWRHHVRFLRIRRRTWVSHAHIWLGRTVVAGGWANVILGMLLAGRGALTVVLAAGLILLEAAGLGFFLWRAQLAAAKRSAPGTTGGAEVHALMPRDGSTDDYFALEMSDEDDEDDMSETENDDLKRRLGNGSNNSKRT</sequence>
<accession>A0AAN6T912</accession>
<dbReference type="InterPro" id="IPR006593">
    <property type="entry name" value="Cyt_b561/ferric_Rdtase_TM"/>
</dbReference>
<dbReference type="AlphaFoldDB" id="A0AAN6T912"/>
<feature type="region of interest" description="Disordered" evidence="7">
    <location>
        <begin position="422"/>
        <end position="480"/>
    </location>
</feature>
<dbReference type="Proteomes" id="UP001302812">
    <property type="component" value="Unassembled WGS sequence"/>
</dbReference>
<evidence type="ECO:0000256" key="2">
    <source>
        <dbReference type="ARBA" id="ARBA00022448"/>
    </source>
</evidence>
<feature type="transmembrane region" description="Helical" evidence="8">
    <location>
        <begin position="259"/>
        <end position="279"/>
    </location>
</feature>
<reference evidence="11" key="1">
    <citation type="journal article" date="2023" name="Mol. Phylogenet. Evol.">
        <title>Genome-scale phylogeny and comparative genomics of the fungal order Sordariales.</title>
        <authorList>
            <person name="Hensen N."/>
            <person name="Bonometti L."/>
            <person name="Westerberg I."/>
            <person name="Brannstrom I.O."/>
            <person name="Guillou S."/>
            <person name="Cros-Aarteil S."/>
            <person name="Calhoun S."/>
            <person name="Haridas S."/>
            <person name="Kuo A."/>
            <person name="Mondo S."/>
            <person name="Pangilinan J."/>
            <person name="Riley R."/>
            <person name="LaButti K."/>
            <person name="Andreopoulos B."/>
            <person name="Lipzen A."/>
            <person name="Chen C."/>
            <person name="Yan M."/>
            <person name="Daum C."/>
            <person name="Ng V."/>
            <person name="Clum A."/>
            <person name="Steindorff A."/>
            <person name="Ohm R.A."/>
            <person name="Martin F."/>
            <person name="Silar P."/>
            <person name="Natvig D.O."/>
            <person name="Lalanne C."/>
            <person name="Gautier V."/>
            <person name="Ament-Velasquez S.L."/>
            <person name="Kruys A."/>
            <person name="Hutchinson M.I."/>
            <person name="Powell A.J."/>
            <person name="Barry K."/>
            <person name="Miller A.N."/>
            <person name="Grigoriev I.V."/>
            <person name="Debuchy R."/>
            <person name="Gladieux P."/>
            <person name="Hiltunen Thoren M."/>
            <person name="Johannesson H."/>
        </authorList>
    </citation>
    <scope>NUCLEOTIDE SEQUENCE</scope>
    <source>
        <strain evidence="11">CBS 508.74</strain>
    </source>
</reference>
<gene>
    <name evidence="11" type="ORF">N656DRAFT_792414</name>
</gene>
<keyword evidence="3 8" id="KW-0812">Transmembrane</keyword>
<comment type="caution">
    <text evidence="11">The sequence shown here is derived from an EMBL/GenBank/DDBJ whole genome shotgun (WGS) entry which is preliminary data.</text>
</comment>
<feature type="transmembrane region" description="Helical" evidence="8">
    <location>
        <begin position="324"/>
        <end position="344"/>
    </location>
</feature>
<dbReference type="PANTHER" id="PTHR47797">
    <property type="entry name" value="DEHYDROGENASE, PUTATIVE (AFU_ORTHOLOGUE AFUA_8G05805)-RELATED"/>
    <property type="match status" value="1"/>
</dbReference>
<evidence type="ECO:0000256" key="4">
    <source>
        <dbReference type="ARBA" id="ARBA00022982"/>
    </source>
</evidence>
<evidence type="ECO:0000313" key="12">
    <source>
        <dbReference type="Proteomes" id="UP001302812"/>
    </source>
</evidence>
<feature type="compositionally biased region" description="Acidic residues" evidence="7">
    <location>
        <begin position="449"/>
        <end position="463"/>
    </location>
</feature>
<dbReference type="Gene3D" id="2.60.40.1210">
    <property type="entry name" value="Cellobiose dehydrogenase, cytochrome domain"/>
    <property type="match status" value="1"/>
</dbReference>
<comment type="subcellular location">
    <subcellularLocation>
        <location evidence="1">Membrane</location>
    </subcellularLocation>
</comment>
<keyword evidence="4" id="KW-0249">Electron transport</keyword>
<dbReference type="PROSITE" id="PS50939">
    <property type="entry name" value="CYTOCHROME_B561"/>
    <property type="match status" value="1"/>
</dbReference>
<feature type="domain" description="Cytochrome b561" evidence="10">
    <location>
        <begin position="218"/>
        <end position="420"/>
    </location>
</feature>
<keyword evidence="5 8" id="KW-1133">Transmembrane helix</keyword>
<dbReference type="CDD" id="cd08760">
    <property type="entry name" value="Cyt_b561_FRRS1_like"/>
    <property type="match status" value="1"/>
</dbReference>
<dbReference type="SUPFAM" id="SSF49344">
    <property type="entry name" value="CBD9-like"/>
    <property type="match status" value="2"/>
</dbReference>